<dbReference type="CDD" id="cd03809">
    <property type="entry name" value="GT4_MtfB-like"/>
    <property type="match status" value="1"/>
</dbReference>
<dbReference type="EMBL" id="LYTK01000001">
    <property type="protein sequence ID" value="OBQ71851.1"/>
    <property type="molecule type" value="Genomic_DNA"/>
</dbReference>
<dbReference type="Pfam" id="PF13439">
    <property type="entry name" value="Glyco_transf_4"/>
    <property type="match status" value="1"/>
</dbReference>
<dbReference type="Gene3D" id="3.40.50.2000">
    <property type="entry name" value="Glycogen Phosphorylase B"/>
    <property type="match status" value="2"/>
</dbReference>
<evidence type="ECO:0000313" key="2">
    <source>
        <dbReference type="Proteomes" id="UP000093737"/>
    </source>
</evidence>
<accession>A0A6M7U836</accession>
<dbReference type="RefSeq" id="WP_056563825.1">
    <property type="nucleotide sequence ID" value="NZ_CP033334.1"/>
</dbReference>
<gene>
    <name evidence="1" type="ORF">A8145_03030</name>
</gene>
<protein>
    <submittedName>
        <fullName evidence="1">Glycosyl transferase family 1</fullName>
    </submittedName>
</protein>
<keyword evidence="1" id="KW-0808">Transferase</keyword>
<dbReference type="GO" id="GO:0016757">
    <property type="term" value="F:glycosyltransferase activity"/>
    <property type="evidence" value="ECO:0007669"/>
    <property type="project" value="InterPro"/>
</dbReference>
<dbReference type="InterPro" id="IPR001296">
    <property type="entry name" value="Glyco_trans_1"/>
</dbReference>
<dbReference type="SUPFAM" id="SSF53756">
    <property type="entry name" value="UDP-Glycosyltransferase/glycogen phosphorylase"/>
    <property type="match status" value="1"/>
</dbReference>
<name>A0A6M7U836_RHILI</name>
<dbReference type="Proteomes" id="UP000093737">
    <property type="component" value="Unassembled WGS sequence"/>
</dbReference>
<dbReference type="InterPro" id="IPR028098">
    <property type="entry name" value="Glyco_trans_4-like_N"/>
</dbReference>
<comment type="caution">
    <text evidence="1">The sequence shown here is derived from an EMBL/GenBank/DDBJ whole genome shotgun (WGS) entry which is preliminary data.</text>
</comment>
<dbReference type="AlphaFoldDB" id="A0A6M7U836"/>
<dbReference type="PANTHER" id="PTHR46401">
    <property type="entry name" value="GLYCOSYLTRANSFERASE WBBK-RELATED"/>
    <property type="match status" value="1"/>
</dbReference>
<evidence type="ECO:0000313" key="1">
    <source>
        <dbReference type="EMBL" id="OBQ71851.1"/>
    </source>
</evidence>
<dbReference type="Pfam" id="PF00534">
    <property type="entry name" value="Glycos_transf_1"/>
    <property type="match status" value="1"/>
</dbReference>
<dbReference type="GO" id="GO:0009103">
    <property type="term" value="P:lipopolysaccharide biosynthetic process"/>
    <property type="evidence" value="ECO:0007669"/>
    <property type="project" value="TreeGrafter"/>
</dbReference>
<dbReference type="PANTHER" id="PTHR46401:SF2">
    <property type="entry name" value="GLYCOSYLTRANSFERASE WBBK-RELATED"/>
    <property type="match status" value="1"/>
</dbReference>
<organism evidence="1 2">
    <name type="scientific">Rhizobium loti</name>
    <name type="common">Mesorhizobium loti</name>
    <dbReference type="NCBI Taxonomy" id="381"/>
    <lineage>
        <taxon>Bacteria</taxon>
        <taxon>Pseudomonadati</taxon>
        <taxon>Pseudomonadota</taxon>
        <taxon>Alphaproteobacteria</taxon>
        <taxon>Hyphomicrobiales</taxon>
        <taxon>Phyllobacteriaceae</taxon>
        <taxon>Mesorhizobium</taxon>
    </lineage>
</organism>
<proteinExistence type="predicted"/>
<reference evidence="1 2" key="1">
    <citation type="submission" date="2016-05" db="EMBL/GenBank/DDBJ databases">
        <authorList>
            <person name="Ramsay J.P."/>
        </authorList>
    </citation>
    <scope>NUCLEOTIDE SEQUENCE [LARGE SCALE GENOMIC DNA]</scope>
    <source>
        <strain evidence="1 2">NZP2042</strain>
    </source>
</reference>
<sequence>MRIGIDGRNLGSATDGIGRFVHNAVKALAALGVDVVVYAPGRINPDYDLPPGVRVRIADFKGPVARTFWGQAVLPSLARRDRVEVFWGPSHRLPFALGGDIARVVTIHDLVWLHAARTMRTRTWVGDRLLMKPALRTADAVVADSTATATALTAEFPWLKSPVSTVHPGTVALPPPGDISSLRPLGIGKPYALFVGTVEPRKNLGNLIKAYGLLPAGIRSGCDLVIVGGTGWKQTGLADKVRAGGLEANIKFTGFVDDMTLATLYANCLFLAMPSLYEGFGFPIVEAQSFGKPALTSNTSSMPEVAGDNAVLVDPNDPVAIAAAFHRLCVDAEFRNGIAAGAKRNAERFTWENHAKSMLRIFEQAIKQRRKTRV</sequence>